<name>A0A3E3EGF7_9FIRM</name>
<evidence type="ECO:0000313" key="3">
    <source>
        <dbReference type="EMBL" id="MDB7082308.1"/>
    </source>
</evidence>
<keyword evidence="2" id="KW-0378">Hydrolase</keyword>
<dbReference type="EMBL" id="QUSL01000002">
    <property type="protein sequence ID" value="RGD86983.1"/>
    <property type="molecule type" value="Genomic_DNA"/>
</dbReference>
<dbReference type="GeneID" id="64195289"/>
<reference evidence="3" key="2">
    <citation type="submission" date="2023-01" db="EMBL/GenBank/DDBJ databases">
        <title>Human gut microbiome strain richness.</title>
        <authorList>
            <person name="Chen-Liaw A."/>
        </authorList>
    </citation>
    <scope>NUCLEOTIDE SEQUENCE</scope>
    <source>
        <strain evidence="3">1001217st2_G6_1001217B_191108</strain>
    </source>
</reference>
<dbReference type="Gene3D" id="3.10.129.10">
    <property type="entry name" value="Hotdog Thioesterase"/>
    <property type="match status" value="1"/>
</dbReference>
<gene>
    <name evidence="4" type="ORF">DXB93_02110</name>
    <name evidence="3" type="ORF">PM738_00720</name>
</gene>
<proteinExistence type="inferred from homology"/>
<dbReference type="PANTHER" id="PTHR31793:SF27">
    <property type="entry name" value="NOVEL THIOESTERASE SUPERFAMILY DOMAIN AND SAPOSIN A-TYPE DOMAIN CONTAINING PROTEIN (0610012H03RIK)"/>
    <property type="match status" value="1"/>
</dbReference>
<dbReference type="InterPro" id="IPR050563">
    <property type="entry name" value="4-hydroxybenzoyl-CoA_TE"/>
</dbReference>
<evidence type="ECO:0000313" key="4">
    <source>
        <dbReference type="EMBL" id="RGD86983.1"/>
    </source>
</evidence>
<dbReference type="NCBIfam" id="TIGR00051">
    <property type="entry name" value="YbgC/FadM family acyl-CoA thioesterase"/>
    <property type="match status" value="1"/>
</dbReference>
<dbReference type="InterPro" id="IPR029069">
    <property type="entry name" value="HotDog_dom_sf"/>
</dbReference>
<reference evidence="4 5" key="1">
    <citation type="submission" date="2018-08" db="EMBL/GenBank/DDBJ databases">
        <title>A genome reference for cultivated species of the human gut microbiota.</title>
        <authorList>
            <person name="Zou Y."/>
            <person name="Xue W."/>
            <person name="Luo G."/>
        </authorList>
    </citation>
    <scope>NUCLEOTIDE SEQUENCE [LARGE SCALE GENOMIC DNA]</scope>
    <source>
        <strain evidence="4 5">OM06-4</strain>
    </source>
</reference>
<dbReference type="Proteomes" id="UP001211987">
    <property type="component" value="Unassembled WGS sequence"/>
</dbReference>
<dbReference type="AlphaFoldDB" id="A0A3E3EGF7"/>
<dbReference type="Pfam" id="PF13279">
    <property type="entry name" value="4HBT_2"/>
    <property type="match status" value="1"/>
</dbReference>
<dbReference type="CDD" id="cd00586">
    <property type="entry name" value="4HBT"/>
    <property type="match status" value="1"/>
</dbReference>
<organism evidence="4 5">
    <name type="scientific">Thomasclavelia ramosa</name>
    <dbReference type="NCBI Taxonomy" id="1547"/>
    <lineage>
        <taxon>Bacteria</taxon>
        <taxon>Bacillati</taxon>
        <taxon>Bacillota</taxon>
        <taxon>Erysipelotrichia</taxon>
        <taxon>Erysipelotrichales</taxon>
        <taxon>Coprobacillaceae</taxon>
        <taxon>Thomasclavelia</taxon>
    </lineage>
</organism>
<protein>
    <submittedName>
        <fullName evidence="4">Acyl-CoA thioesterase</fullName>
    </submittedName>
    <submittedName>
        <fullName evidence="3">Thioesterase family protein</fullName>
    </submittedName>
</protein>
<dbReference type="PIRSF" id="PIRSF003230">
    <property type="entry name" value="YbgC"/>
    <property type="match status" value="1"/>
</dbReference>
<dbReference type="RefSeq" id="WP_003536578.1">
    <property type="nucleotide sequence ID" value="NZ_AP031443.1"/>
</dbReference>
<evidence type="ECO:0000256" key="2">
    <source>
        <dbReference type="ARBA" id="ARBA00022801"/>
    </source>
</evidence>
<dbReference type="Proteomes" id="UP000261032">
    <property type="component" value="Unassembled WGS sequence"/>
</dbReference>
<comment type="similarity">
    <text evidence="1">Belongs to the 4-hydroxybenzoyl-CoA thioesterase family.</text>
</comment>
<sequence length="137" mass="16438">MMIRPYLHNAKYYETDQMGIIHHSNYIRWFEEARIDYMNQIGLTYKKMEEEGIISPVLSINCNYQKMMYFDDLAIIEVKITKYTGVRFACEYKIYNQKHTLCTTGNSNHCFTDRSGRPINLKKIKPDFDRLFKKIIE</sequence>
<accession>A0A3E3EGF7</accession>
<dbReference type="EMBL" id="JAQLKE010000001">
    <property type="protein sequence ID" value="MDB7082308.1"/>
    <property type="molecule type" value="Genomic_DNA"/>
</dbReference>
<dbReference type="SUPFAM" id="SSF54637">
    <property type="entry name" value="Thioesterase/thiol ester dehydrase-isomerase"/>
    <property type="match status" value="1"/>
</dbReference>
<evidence type="ECO:0000313" key="5">
    <source>
        <dbReference type="Proteomes" id="UP000261032"/>
    </source>
</evidence>
<dbReference type="GO" id="GO:0047617">
    <property type="term" value="F:fatty acyl-CoA hydrolase activity"/>
    <property type="evidence" value="ECO:0007669"/>
    <property type="project" value="TreeGrafter"/>
</dbReference>
<evidence type="ECO:0000256" key="1">
    <source>
        <dbReference type="ARBA" id="ARBA00005953"/>
    </source>
</evidence>
<comment type="caution">
    <text evidence="4">The sequence shown here is derived from an EMBL/GenBank/DDBJ whole genome shotgun (WGS) entry which is preliminary data.</text>
</comment>
<dbReference type="PANTHER" id="PTHR31793">
    <property type="entry name" value="4-HYDROXYBENZOYL-COA THIOESTERASE FAMILY MEMBER"/>
    <property type="match status" value="1"/>
</dbReference>
<dbReference type="InterPro" id="IPR006684">
    <property type="entry name" value="YbgC/YbaW"/>
</dbReference>